<dbReference type="PANTHER" id="PTHR11070:SF67">
    <property type="entry name" value="DNA 3'-5' HELICASE"/>
    <property type="match status" value="1"/>
</dbReference>
<feature type="region of interest" description="Disordered" evidence="10">
    <location>
        <begin position="847"/>
        <end position="874"/>
    </location>
</feature>
<dbReference type="GO" id="GO:0043138">
    <property type="term" value="F:3'-5' DNA helicase activity"/>
    <property type="evidence" value="ECO:0007669"/>
    <property type="project" value="UniProtKB-EC"/>
</dbReference>
<gene>
    <name evidence="13" type="ORF">GKC30_14340</name>
</gene>
<dbReference type="GO" id="GO:0005524">
    <property type="term" value="F:ATP binding"/>
    <property type="evidence" value="ECO:0007669"/>
    <property type="project" value="UniProtKB-UniRule"/>
</dbReference>
<dbReference type="PANTHER" id="PTHR11070">
    <property type="entry name" value="UVRD / RECB / PCRA DNA HELICASE FAMILY MEMBER"/>
    <property type="match status" value="1"/>
</dbReference>
<dbReference type="PROSITE" id="PS51217">
    <property type="entry name" value="UVRD_HELICASE_CTER"/>
    <property type="match status" value="1"/>
</dbReference>
<dbReference type="InterPro" id="IPR000212">
    <property type="entry name" value="DNA_helicase_UvrD/REP"/>
</dbReference>
<dbReference type="InterPro" id="IPR027417">
    <property type="entry name" value="P-loop_NTPase"/>
</dbReference>
<dbReference type="Pfam" id="PF13361">
    <property type="entry name" value="UvrD_C"/>
    <property type="match status" value="1"/>
</dbReference>
<protein>
    <recommendedName>
        <fullName evidence="7">DNA 3'-5' helicase</fullName>
        <ecNumber evidence="7">5.6.2.4</ecNumber>
    </recommendedName>
</protein>
<keyword evidence="1 9" id="KW-0547">Nucleotide-binding</keyword>
<comment type="catalytic activity">
    <reaction evidence="6">
        <text>Couples ATP hydrolysis with the unwinding of duplex DNA by translocating in the 3'-5' direction.</text>
        <dbReference type="EC" id="5.6.2.4"/>
    </reaction>
</comment>
<dbReference type="GO" id="GO:0016787">
    <property type="term" value="F:hydrolase activity"/>
    <property type="evidence" value="ECO:0007669"/>
    <property type="project" value="UniProtKB-UniRule"/>
</dbReference>
<name>A0A7K1KSA2_9BACT</name>
<keyword evidence="14" id="KW-1185">Reference proteome</keyword>
<keyword evidence="4 9" id="KW-0067">ATP-binding</keyword>
<dbReference type="GO" id="GO:0005829">
    <property type="term" value="C:cytosol"/>
    <property type="evidence" value="ECO:0007669"/>
    <property type="project" value="TreeGrafter"/>
</dbReference>
<keyword evidence="5" id="KW-0413">Isomerase</keyword>
<dbReference type="EC" id="5.6.2.4" evidence="7"/>
<dbReference type="EMBL" id="WODC01000013">
    <property type="protein sequence ID" value="MUM78812.1"/>
    <property type="molecule type" value="Genomic_DNA"/>
</dbReference>
<feature type="domain" description="UvrD-like helicase ATP-binding" evidence="11">
    <location>
        <begin position="1"/>
        <end position="451"/>
    </location>
</feature>
<feature type="binding site" evidence="9">
    <location>
        <begin position="9"/>
        <end position="16"/>
    </location>
    <ligand>
        <name>ATP</name>
        <dbReference type="ChEBI" id="CHEBI:30616"/>
    </ligand>
</feature>
<dbReference type="RefSeq" id="WP_155935662.1">
    <property type="nucleotide sequence ID" value="NZ_WODC01000013.1"/>
</dbReference>
<evidence type="ECO:0000256" key="9">
    <source>
        <dbReference type="PROSITE-ProRule" id="PRU00560"/>
    </source>
</evidence>
<evidence type="ECO:0000259" key="12">
    <source>
        <dbReference type="PROSITE" id="PS51217"/>
    </source>
</evidence>
<dbReference type="InterPro" id="IPR014016">
    <property type="entry name" value="UvrD-like_ATP-bd"/>
</dbReference>
<evidence type="ECO:0000256" key="6">
    <source>
        <dbReference type="ARBA" id="ARBA00034617"/>
    </source>
</evidence>
<evidence type="ECO:0000256" key="1">
    <source>
        <dbReference type="ARBA" id="ARBA00022741"/>
    </source>
</evidence>
<evidence type="ECO:0000313" key="13">
    <source>
        <dbReference type="EMBL" id="MUM78812.1"/>
    </source>
</evidence>
<sequence>MSELKQLRASAGSGKTYQLTRRFLALLDGADENARPFACVGRPGRGYAWPEIMAVTFTNKAATEMKERVIKGLKLGALDMETAGPRTAAAPEMAAKALESILRRYHRLNIRTIDSLLALILRLFALDFGIRPDFQLTFDEKTLFDTVYEHFTSLCDSDCPERDLLAAAMETMLLAEKRGSFWLQDKVRDRLRELTAFLRDQTGPIETDQEVIRQMLSAAHAEFQRAVKAMRGHSDERSIPLNANFSKFLAKCEGLDLFDPAPESAMIQKPAFADCVLKKGHGLADDRSEAFYFHLQAAWQTYAADHAVLSGAYFLAPAIAIAQRLQNGMNVLQRQHGLVLGSALAGFVNELLAHDEAVSEAYCRMGCRLHHLLVDEFQDTSRDQWRAVTPLAQECLAKGGSLFYVGDIKQAIYGWRGGDSALFDEVMTQPDIAALALTTASDTLPDNWRSFETVVRFNNDFFSHLHDPEQARQLADTILTTAPADFRSDFALDLARSFTDCAQTVAAKNLGTGGYVRMERLTSGSAEELVEQTLEALDTLMDELLARRRFRDIAVLVRSHKDAALVCDLLVARGVPVITENSLQLDRHPLVRQLAAFLAFLDYPRDDVAFLTFASGEELFLAEAGIAADEFQDWLMRPRKRPLGVQFREDFPGPWQRLIEPFYNQSGLMTPYDLASEAIRVFRAFDRHPQAELYLRRFLEVVHLAEENGHGSLSAFLEFWAEKSDQEKVPLPENIDAVRIMTIHKAKGLEFPVVIVPFHNWKADTDKDYEIRHHKGVRLLAPLGKSMGKPYFSSLGRTVREQLNLLYVAWTRAREELYGFFTEKPATSPALAAMNLFLDPDGPDIFERGLPPDPEITRQPPEPTPRPEPPAIRENQRTARLMDWLPRLRVYRHSLDEFFYNERMRGQVAHRTMEHVRVTGNDEADAHRAVRLAMGDFPALGALSPEELTRLEADLRSMALWALSRDDLRRWLAQGLREPEIMDMDGSFKRLDLLHLGKRTVVADFKTGQPSPKNREQVLDYMCILQAMPGVTGPVEGHLVYLDLREIHRVEREA</sequence>
<evidence type="ECO:0000256" key="3">
    <source>
        <dbReference type="ARBA" id="ARBA00022806"/>
    </source>
</evidence>
<dbReference type="PROSITE" id="PS51198">
    <property type="entry name" value="UVRD_HELICASE_ATP_BIND"/>
    <property type="match status" value="1"/>
</dbReference>
<dbReference type="InterPro" id="IPR014017">
    <property type="entry name" value="DNA_helicase_UvrD-like_C"/>
</dbReference>
<dbReference type="AlphaFoldDB" id="A0A7K1KSA2"/>
<evidence type="ECO:0000256" key="7">
    <source>
        <dbReference type="ARBA" id="ARBA00034808"/>
    </source>
</evidence>
<comment type="catalytic activity">
    <reaction evidence="8">
        <text>ATP + H2O = ADP + phosphate + H(+)</text>
        <dbReference type="Rhea" id="RHEA:13065"/>
        <dbReference type="ChEBI" id="CHEBI:15377"/>
        <dbReference type="ChEBI" id="CHEBI:15378"/>
        <dbReference type="ChEBI" id="CHEBI:30616"/>
        <dbReference type="ChEBI" id="CHEBI:43474"/>
        <dbReference type="ChEBI" id="CHEBI:456216"/>
        <dbReference type="EC" id="5.6.2.4"/>
    </reaction>
</comment>
<evidence type="ECO:0000256" key="4">
    <source>
        <dbReference type="ARBA" id="ARBA00022840"/>
    </source>
</evidence>
<dbReference type="Proteomes" id="UP000461162">
    <property type="component" value="Unassembled WGS sequence"/>
</dbReference>
<feature type="compositionally biased region" description="Pro residues" evidence="10">
    <location>
        <begin position="860"/>
        <end position="870"/>
    </location>
</feature>
<proteinExistence type="predicted"/>
<evidence type="ECO:0000256" key="8">
    <source>
        <dbReference type="ARBA" id="ARBA00048988"/>
    </source>
</evidence>
<keyword evidence="3 9" id="KW-0347">Helicase</keyword>
<dbReference type="Gene3D" id="1.10.486.10">
    <property type="entry name" value="PCRA, domain 4"/>
    <property type="match status" value="1"/>
</dbReference>
<evidence type="ECO:0000256" key="10">
    <source>
        <dbReference type="SAM" id="MobiDB-lite"/>
    </source>
</evidence>
<organism evidence="13 14">
    <name type="scientific">Pseudodesulfovibrio alkaliphilus</name>
    <dbReference type="NCBI Taxonomy" id="2661613"/>
    <lineage>
        <taxon>Bacteria</taxon>
        <taxon>Pseudomonadati</taxon>
        <taxon>Thermodesulfobacteriota</taxon>
        <taxon>Desulfovibrionia</taxon>
        <taxon>Desulfovibrionales</taxon>
        <taxon>Desulfovibrionaceae</taxon>
    </lineage>
</organism>
<feature type="domain" description="UvrD-like helicase C-terminal" evidence="12">
    <location>
        <begin position="496"/>
        <end position="748"/>
    </location>
</feature>
<comment type="caution">
    <text evidence="13">The sequence shown here is derived from an EMBL/GenBank/DDBJ whole genome shotgun (WGS) entry which is preliminary data.</text>
</comment>
<dbReference type="GO" id="GO:0000725">
    <property type="term" value="P:recombinational repair"/>
    <property type="evidence" value="ECO:0007669"/>
    <property type="project" value="TreeGrafter"/>
</dbReference>
<reference evidence="13 14" key="1">
    <citation type="submission" date="2019-11" db="EMBL/GenBank/DDBJ databases">
        <title>Pseudodesulfovibrio alkaliphilus, sp. nov., an alkaliphilic sulfate-reducing bacteria from mud volcano of Taman peninsula, Russia.</title>
        <authorList>
            <person name="Frolova A."/>
            <person name="Merkel A.Y."/>
            <person name="Slobodkin A.I."/>
        </authorList>
    </citation>
    <scope>NUCLEOTIDE SEQUENCE [LARGE SCALE GENOMIC DNA]</scope>
    <source>
        <strain evidence="13 14">F-1</strain>
    </source>
</reference>
<dbReference type="GO" id="GO:0003677">
    <property type="term" value="F:DNA binding"/>
    <property type="evidence" value="ECO:0007669"/>
    <property type="project" value="InterPro"/>
</dbReference>
<evidence type="ECO:0000256" key="5">
    <source>
        <dbReference type="ARBA" id="ARBA00023235"/>
    </source>
</evidence>
<dbReference type="Pfam" id="PF12705">
    <property type="entry name" value="PDDEXK_1"/>
    <property type="match status" value="1"/>
</dbReference>
<keyword evidence="2 9" id="KW-0378">Hydrolase</keyword>
<dbReference type="SUPFAM" id="SSF52540">
    <property type="entry name" value="P-loop containing nucleoside triphosphate hydrolases"/>
    <property type="match status" value="1"/>
</dbReference>
<evidence type="ECO:0000256" key="2">
    <source>
        <dbReference type="ARBA" id="ARBA00022801"/>
    </source>
</evidence>
<dbReference type="InterPro" id="IPR038726">
    <property type="entry name" value="PDDEXK_AddAB-type"/>
</dbReference>
<dbReference type="Pfam" id="PF00580">
    <property type="entry name" value="UvrD-helicase"/>
    <property type="match status" value="1"/>
</dbReference>
<evidence type="ECO:0000313" key="14">
    <source>
        <dbReference type="Proteomes" id="UP000461162"/>
    </source>
</evidence>
<evidence type="ECO:0000259" key="11">
    <source>
        <dbReference type="PROSITE" id="PS51198"/>
    </source>
</evidence>
<accession>A0A7K1KSA2</accession>
<dbReference type="Gene3D" id="3.40.50.300">
    <property type="entry name" value="P-loop containing nucleotide triphosphate hydrolases"/>
    <property type="match status" value="4"/>
</dbReference>